<feature type="site" description="Discriminates between blocked and unblocked aminoacyl-tRNA" evidence="8">
    <location>
        <position position="28"/>
    </location>
</feature>
<evidence type="ECO:0000313" key="11">
    <source>
        <dbReference type="EMBL" id="SDO59662.1"/>
    </source>
</evidence>
<sequence>MFLNKLFRRNAAEHEGAASMKLVVGLGNPGKKYERTRHNIGFEAIDRLQQKWNLDLAEQKFKGVYGVERNGTEKIFVLKPLTYMNLSGESVAQLMKYYQIANEDLLVIYDDLDLAPGKIRLRQKGGHGGHNGIRSIIQHTGSDTFNRIRIGIGRPAPGTAVPDYVLGKFAPADLEKAEQAAEQAAEAVDAWKTEPFLKVMNHFN</sequence>
<dbReference type="Gene3D" id="3.40.50.1470">
    <property type="entry name" value="Peptidyl-tRNA hydrolase"/>
    <property type="match status" value="1"/>
</dbReference>
<name>A0A1H0KV38_9BACI</name>
<dbReference type="Proteomes" id="UP000198778">
    <property type="component" value="Unassembled WGS sequence"/>
</dbReference>
<dbReference type="SUPFAM" id="SSF53178">
    <property type="entry name" value="Peptidyl-tRNA hydrolase-like"/>
    <property type="match status" value="1"/>
</dbReference>
<feature type="site" description="Stabilizes the basic form of H active site to accept a proton" evidence="8">
    <location>
        <position position="110"/>
    </location>
</feature>
<comment type="subunit">
    <text evidence="8">Monomer.</text>
</comment>
<dbReference type="HAMAP" id="MF_00083">
    <property type="entry name" value="Pept_tRNA_hydro_bact"/>
    <property type="match status" value="1"/>
</dbReference>
<dbReference type="InterPro" id="IPR001328">
    <property type="entry name" value="Pept_tRNA_hydro"/>
</dbReference>
<dbReference type="Pfam" id="PF01195">
    <property type="entry name" value="Pept_tRNA_hydro"/>
    <property type="match status" value="1"/>
</dbReference>
<evidence type="ECO:0000256" key="3">
    <source>
        <dbReference type="ARBA" id="ARBA00022801"/>
    </source>
</evidence>
<dbReference type="PROSITE" id="PS01196">
    <property type="entry name" value="PEPT_TRNA_HYDROL_2"/>
    <property type="match status" value="1"/>
</dbReference>
<accession>A0A1H0KV38</accession>
<dbReference type="InterPro" id="IPR018171">
    <property type="entry name" value="Pept_tRNA_hydro_CS"/>
</dbReference>
<evidence type="ECO:0000256" key="7">
    <source>
        <dbReference type="ARBA" id="ARBA00050038"/>
    </source>
</evidence>
<keyword evidence="12" id="KW-1185">Reference proteome</keyword>
<dbReference type="AlphaFoldDB" id="A0A1H0KV38"/>
<dbReference type="GO" id="GO:0072344">
    <property type="term" value="P:rescue of stalled ribosome"/>
    <property type="evidence" value="ECO:0007669"/>
    <property type="project" value="UniProtKB-UniRule"/>
</dbReference>
<comment type="function">
    <text evidence="8">Catalyzes the release of premature peptidyl moieties from peptidyl-tRNA molecules trapped in stalled 50S ribosomal subunits, and thus maintains levels of free tRNAs and 50S ribosomes.</text>
</comment>
<evidence type="ECO:0000256" key="6">
    <source>
        <dbReference type="ARBA" id="ARBA00048707"/>
    </source>
</evidence>
<feature type="binding site" evidence="8">
    <location>
        <position position="85"/>
    </location>
    <ligand>
        <name>tRNA</name>
        <dbReference type="ChEBI" id="CHEBI:17843"/>
    </ligand>
</feature>
<dbReference type="PANTHER" id="PTHR17224:SF1">
    <property type="entry name" value="PEPTIDYL-TRNA HYDROLASE"/>
    <property type="match status" value="1"/>
</dbReference>
<gene>
    <name evidence="8" type="primary">pth</name>
    <name evidence="11" type="ORF">SAMN04488053_12026</name>
</gene>
<proteinExistence type="inferred from homology"/>
<evidence type="ECO:0000256" key="8">
    <source>
        <dbReference type="HAMAP-Rule" id="MF_00083"/>
    </source>
</evidence>
<comment type="function">
    <text evidence="8">Hydrolyzes ribosome-free peptidyl-tRNAs (with 1 or more amino acids incorporated), which drop off the ribosome during protein synthesis, or as a result of ribosome stalling.</text>
</comment>
<reference evidence="12" key="1">
    <citation type="submission" date="2016-10" db="EMBL/GenBank/DDBJ databases">
        <authorList>
            <person name="Varghese N."/>
            <person name="Submissions S."/>
        </authorList>
    </citation>
    <scope>NUCLEOTIDE SEQUENCE [LARGE SCALE GENOMIC DNA]</scope>
    <source>
        <strain evidence="12">CGMCC 1.10369</strain>
    </source>
</reference>
<keyword evidence="4 8" id="KW-0694">RNA-binding</keyword>
<evidence type="ECO:0000256" key="4">
    <source>
        <dbReference type="ARBA" id="ARBA00022884"/>
    </source>
</evidence>
<dbReference type="GO" id="GO:0005737">
    <property type="term" value="C:cytoplasm"/>
    <property type="evidence" value="ECO:0007669"/>
    <property type="project" value="UniProtKB-SubCell"/>
</dbReference>
<keyword evidence="3 8" id="KW-0378">Hydrolase</keyword>
<comment type="catalytic activity">
    <reaction evidence="6 8 9">
        <text>an N-acyl-L-alpha-aminoacyl-tRNA + H2O = an N-acyl-L-amino acid + a tRNA + H(+)</text>
        <dbReference type="Rhea" id="RHEA:54448"/>
        <dbReference type="Rhea" id="RHEA-COMP:10123"/>
        <dbReference type="Rhea" id="RHEA-COMP:13883"/>
        <dbReference type="ChEBI" id="CHEBI:15377"/>
        <dbReference type="ChEBI" id="CHEBI:15378"/>
        <dbReference type="ChEBI" id="CHEBI:59874"/>
        <dbReference type="ChEBI" id="CHEBI:78442"/>
        <dbReference type="ChEBI" id="CHEBI:138191"/>
        <dbReference type="EC" id="3.1.1.29"/>
    </reaction>
</comment>
<dbReference type="FunFam" id="3.40.50.1470:FF:000001">
    <property type="entry name" value="Peptidyl-tRNA hydrolase"/>
    <property type="match status" value="1"/>
</dbReference>
<evidence type="ECO:0000256" key="1">
    <source>
        <dbReference type="ARBA" id="ARBA00013260"/>
    </source>
</evidence>
<comment type="similarity">
    <text evidence="5 8 10">Belongs to the PTH family.</text>
</comment>
<dbReference type="InterPro" id="IPR036416">
    <property type="entry name" value="Pept_tRNA_hydro_sf"/>
</dbReference>
<dbReference type="CDD" id="cd00462">
    <property type="entry name" value="PTH"/>
    <property type="match status" value="1"/>
</dbReference>
<comment type="subcellular location">
    <subcellularLocation>
        <location evidence="8">Cytoplasm</location>
    </subcellularLocation>
</comment>
<dbReference type="EMBL" id="FNIL01000020">
    <property type="protein sequence ID" value="SDO59662.1"/>
    <property type="molecule type" value="Genomic_DNA"/>
</dbReference>
<protein>
    <recommendedName>
        <fullName evidence="7 8">Peptidyl-tRNA hydrolase</fullName>
        <shortName evidence="8">Pth</shortName>
        <ecNumber evidence="1 8">3.1.1.29</ecNumber>
    </recommendedName>
</protein>
<evidence type="ECO:0000313" key="12">
    <source>
        <dbReference type="Proteomes" id="UP000198778"/>
    </source>
</evidence>
<dbReference type="PANTHER" id="PTHR17224">
    <property type="entry name" value="PEPTIDYL-TRNA HYDROLASE"/>
    <property type="match status" value="1"/>
</dbReference>
<feature type="binding site" evidence="8">
    <location>
        <position position="131"/>
    </location>
    <ligand>
        <name>tRNA</name>
        <dbReference type="ChEBI" id="CHEBI:17843"/>
    </ligand>
</feature>
<keyword evidence="2 8" id="KW-0820">tRNA-binding</keyword>
<dbReference type="PROSITE" id="PS01195">
    <property type="entry name" value="PEPT_TRNA_HYDROL_1"/>
    <property type="match status" value="1"/>
</dbReference>
<evidence type="ECO:0000256" key="10">
    <source>
        <dbReference type="RuleBase" id="RU004320"/>
    </source>
</evidence>
<feature type="binding site" evidence="8">
    <location>
        <position position="33"/>
    </location>
    <ligand>
        <name>tRNA</name>
        <dbReference type="ChEBI" id="CHEBI:17843"/>
    </ligand>
</feature>
<dbReference type="EC" id="3.1.1.29" evidence="1 8"/>
<evidence type="ECO:0000256" key="9">
    <source>
        <dbReference type="RuleBase" id="RU000673"/>
    </source>
</evidence>
<keyword evidence="8" id="KW-0963">Cytoplasm</keyword>
<dbReference type="NCBIfam" id="TIGR00447">
    <property type="entry name" value="pth"/>
    <property type="match status" value="1"/>
</dbReference>
<organism evidence="11 12">
    <name type="scientific">Alkalicoccus daliensis</name>
    <dbReference type="NCBI Taxonomy" id="745820"/>
    <lineage>
        <taxon>Bacteria</taxon>
        <taxon>Bacillati</taxon>
        <taxon>Bacillota</taxon>
        <taxon>Bacilli</taxon>
        <taxon>Bacillales</taxon>
        <taxon>Bacillaceae</taxon>
        <taxon>Alkalicoccus</taxon>
    </lineage>
</organism>
<feature type="active site" description="Proton acceptor" evidence="8">
    <location>
        <position position="38"/>
    </location>
</feature>
<dbReference type="STRING" id="745820.SAMN04488053_12026"/>
<dbReference type="GO" id="GO:0004045">
    <property type="term" value="F:peptidyl-tRNA hydrolase activity"/>
    <property type="evidence" value="ECO:0007669"/>
    <property type="project" value="UniProtKB-UniRule"/>
</dbReference>
<dbReference type="GO" id="GO:0006515">
    <property type="term" value="P:protein quality control for misfolded or incompletely synthesized proteins"/>
    <property type="evidence" value="ECO:0007669"/>
    <property type="project" value="UniProtKB-UniRule"/>
</dbReference>
<feature type="binding site" evidence="8">
    <location>
        <position position="83"/>
    </location>
    <ligand>
        <name>tRNA</name>
        <dbReference type="ChEBI" id="CHEBI:17843"/>
    </ligand>
</feature>
<dbReference type="GO" id="GO:0000049">
    <property type="term" value="F:tRNA binding"/>
    <property type="evidence" value="ECO:0007669"/>
    <property type="project" value="UniProtKB-UniRule"/>
</dbReference>
<evidence type="ECO:0000256" key="2">
    <source>
        <dbReference type="ARBA" id="ARBA00022555"/>
    </source>
</evidence>
<evidence type="ECO:0000256" key="5">
    <source>
        <dbReference type="ARBA" id="ARBA00038063"/>
    </source>
</evidence>